<dbReference type="Proteomes" id="UP001295469">
    <property type="component" value="Chromosome C08"/>
</dbReference>
<dbReference type="AlphaFoldDB" id="A0A816UJE1"/>
<sequence length="104" mass="11632">SESSFFLELLIGDKEVMIVNDGICGGLGLDVIGNDEEDEDARNLWKSPRRRQTHGHRSKLTRTCATRVDTCALTYSKRTRGADGDILFHILEQHPVVGPSHRKS</sequence>
<accession>A0A816UJE1</accession>
<name>A0A816UJE1_BRANA</name>
<gene>
    <name evidence="1" type="ORF">DARMORV10_C08P30570.1</name>
</gene>
<evidence type="ECO:0000313" key="1">
    <source>
        <dbReference type="EMBL" id="CAF2111924.1"/>
    </source>
</evidence>
<organism evidence="1">
    <name type="scientific">Brassica napus</name>
    <name type="common">Rape</name>
    <dbReference type="NCBI Taxonomy" id="3708"/>
    <lineage>
        <taxon>Eukaryota</taxon>
        <taxon>Viridiplantae</taxon>
        <taxon>Streptophyta</taxon>
        <taxon>Embryophyta</taxon>
        <taxon>Tracheophyta</taxon>
        <taxon>Spermatophyta</taxon>
        <taxon>Magnoliopsida</taxon>
        <taxon>eudicotyledons</taxon>
        <taxon>Gunneridae</taxon>
        <taxon>Pentapetalae</taxon>
        <taxon>rosids</taxon>
        <taxon>malvids</taxon>
        <taxon>Brassicales</taxon>
        <taxon>Brassicaceae</taxon>
        <taxon>Brassiceae</taxon>
        <taxon>Brassica</taxon>
    </lineage>
</organism>
<proteinExistence type="predicted"/>
<protein>
    <submittedName>
        <fullName evidence="1">(rape) hypothetical protein</fullName>
    </submittedName>
</protein>
<feature type="non-terminal residue" evidence="1">
    <location>
        <position position="104"/>
    </location>
</feature>
<dbReference type="EMBL" id="HG994372">
    <property type="protein sequence ID" value="CAF2111924.1"/>
    <property type="molecule type" value="Genomic_DNA"/>
</dbReference>
<reference evidence="1" key="1">
    <citation type="submission" date="2021-01" db="EMBL/GenBank/DDBJ databases">
        <authorList>
            <consortium name="Genoscope - CEA"/>
            <person name="William W."/>
        </authorList>
    </citation>
    <scope>NUCLEOTIDE SEQUENCE</scope>
</reference>